<protein>
    <submittedName>
        <fullName evidence="1">Uncharacterized protein</fullName>
    </submittedName>
</protein>
<evidence type="ECO:0000313" key="1">
    <source>
        <dbReference type="EMBL" id="SDM84231.1"/>
    </source>
</evidence>
<reference evidence="2" key="1">
    <citation type="submission" date="2016-10" db="EMBL/GenBank/DDBJ databases">
        <authorList>
            <person name="Varghese N."/>
            <person name="Submissions S."/>
        </authorList>
    </citation>
    <scope>NUCLEOTIDE SEQUENCE [LARGE SCALE GENOMIC DNA]</scope>
    <source>
        <strain evidence="2">CGMCC 4.7042</strain>
    </source>
</reference>
<dbReference type="STRING" id="1196353.SAMN05444921_11427"/>
<keyword evidence="2" id="KW-1185">Reference proteome</keyword>
<dbReference type="Proteomes" id="UP000199063">
    <property type="component" value="Unassembled WGS sequence"/>
</dbReference>
<gene>
    <name evidence="1" type="ORF">SAMN05444921_11427</name>
</gene>
<name>A0A1G9WJ70_9ACTN</name>
<dbReference type="AlphaFoldDB" id="A0A1G9WJ70"/>
<sequence length="61" mass="6644">MGITMQSSVCFVNAREIPWPPVLPLHTLTSMPTRGNAAVERLMQGTGLHEALGATEPEVWL</sequence>
<dbReference type="EMBL" id="FNHI01000014">
    <property type="protein sequence ID" value="SDM84231.1"/>
    <property type="molecule type" value="Genomic_DNA"/>
</dbReference>
<evidence type="ECO:0000313" key="2">
    <source>
        <dbReference type="Proteomes" id="UP000199063"/>
    </source>
</evidence>
<accession>A0A1G9WJ70</accession>
<organism evidence="1 2">
    <name type="scientific">Streptomyces wuyuanensis</name>
    <dbReference type="NCBI Taxonomy" id="1196353"/>
    <lineage>
        <taxon>Bacteria</taxon>
        <taxon>Bacillati</taxon>
        <taxon>Actinomycetota</taxon>
        <taxon>Actinomycetes</taxon>
        <taxon>Kitasatosporales</taxon>
        <taxon>Streptomycetaceae</taxon>
        <taxon>Streptomyces</taxon>
    </lineage>
</organism>
<proteinExistence type="predicted"/>